<gene>
    <name evidence="19" type="ORF">MiSe_29200</name>
</gene>
<dbReference type="InterPro" id="IPR029044">
    <property type="entry name" value="Nucleotide-diphossugar_trans"/>
</dbReference>
<dbReference type="Pfam" id="PF13641">
    <property type="entry name" value="Glyco_tranf_2_3"/>
    <property type="match status" value="1"/>
</dbReference>
<evidence type="ECO:0000256" key="14">
    <source>
        <dbReference type="ARBA" id="ARBA00053004"/>
    </source>
</evidence>
<feature type="transmembrane region" description="Helical" evidence="18">
    <location>
        <begin position="326"/>
        <end position="349"/>
    </location>
</feature>
<proteinExistence type="inferred from homology"/>
<dbReference type="Gene3D" id="3.90.550.10">
    <property type="entry name" value="Spore Coat Polysaccharide Biosynthesis Protein SpsA, Chain A"/>
    <property type="match status" value="1"/>
</dbReference>
<dbReference type="GO" id="GO:0046467">
    <property type="term" value="P:membrane lipid biosynthetic process"/>
    <property type="evidence" value="ECO:0007669"/>
    <property type="project" value="UniProtKB-ARBA"/>
</dbReference>
<evidence type="ECO:0000256" key="18">
    <source>
        <dbReference type="SAM" id="Phobius"/>
    </source>
</evidence>
<keyword evidence="7 18" id="KW-0812">Transmembrane</keyword>
<dbReference type="PANTHER" id="PTHR43867">
    <property type="entry name" value="CELLULOSE SYNTHASE CATALYTIC SUBUNIT A [UDP-FORMING]"/>
    <property type="match status" value="1"/>
</dbReference>
<dbReference type="SUPFAM" id="SSF53448">
    <property type="entry name" value="Nucleotide-diphospho-sugar transferases"/>
    <property type="match status" value="1"/>
</dbReference>
<evidence type="ECO:0000313" key="20">
    <source>
        <dbReference type="Proteomes" id="UP001050975"/>
    </source>
</evidence>
<keyword evidence="11" id="KW-0443">Lipid metabolism</keyword>
<keyword evidence="5" id="KW-0328">Glycosyltransferase</keyword>
<reference evidence="19" key="1">
    <citation type="submission" date="2019-10" db="EMBL/GenBank/DDBJ databases">
        <title>Draft genome sequece of Microseira wollei NIES-4236.</title>
        <authorList>
            <person name="Yamaguchi H."/>
            <person name="Suzuki S."/>
            <person name="Kawachi M."/>
        </authorList>
    </citation>
    <scope>NUCLEOTIDE SEQUENCE</scope>
    <source>
        <strain evidence="19">NIES-4236</strain>
    </source>
</reference>
<evidence type="ECO:0000256" key="6">
    <source>
        <dbReference type="ARBA" id="ARBA00022679"/>
    </source>
</evidence>
<dbReference type="AlphaFoldDB" id="A0AAV3X9W7"/>
<feature type="transmembrane region" description="Helical" evidence="18">
    <location>
        <begin position="21"/>
        <end position="39"/>
    </location>
</feature>
<evidence type="ECO:0000256" key="11">
    <source>
        <dbReference type="ARBA" id="ARBA00023098"/>
    </source>
</evidence>
<evidence type="ECO:0000256" key="5">
    <source>
        <dbReference type="ARBA" id="ARBA00022676"/>
    </source>
</evidence>
<keyword evidence="8" id="KW-0319">Glycerol metabolism</keyword>
<comment type="caution">
    <text evidence="19">The sequence shown here is derived from an EMBL/GenBank/DDBJ whole genome shotgun (WGS) entry which is preliminary data.</text>
</comment>
<evidence type="ECO:0000256" key="9">
    <source>
        <dbReference type="ARBA" id="ARBA00022842"/>
    </source>
</evidence>
<feature type="transmembrane region" description="Helical" evidence="18">
    <location>
        <begin position="355"/>
        <end position="374"/>
    </location>
</feature>
<evidence type="ECO:0000256" key="15">
    <source>
        <dbReference type="ARBA" id="ARBA00066964"/>
    </source>
</evidence>
<keyword evidence="10 18" id="KW-1133">Transmembrane helix</keyword>
<comment type="similarity">
    <text evidence="3">Belongs to the glycosyltransferase 2 family.</text>
</comment>
<evidence type="ECO:0000256" key="13">
    <source>
        <dbReference type="ARBA" id="ARBA00023277"/>
    </source>
</evidence>
<keyword evidence="4" id="KW-0444">Lipid biosynthesis</keyword>
<evidence type="ECO:0000256" key="8">
    <source>
        <dbReference type="ARBA" id="ARBA00022798"/>
    </source>
</evidence>
<dbReference type="PANTHER" id="PTHR43867:SF2">
    <property type="entry name" value="CELLULOSE SYNTHASE CATALYTIC SUBUNIT A [UDP-FORMING]"/>
    <property type="match status" value="1"/>
</dbReference>
<protein>
    <recommendedName>
        <fullName evidence="16">Beta-monoglucosyldiacylglycerol synthase</fullName>
        <ecNumber evidence="15">2.4.1.336</ecNumber>
    </recommendedName>
    <alternativeName>
        <fullName evidence="17">UDP-glucose:1,2-diacylglycerol 3-beta-D-glucosyltransferase</fullName>
    </alternativeName>
</protein>
<evidence type="ECO:0000256" key="1">
    <source>
        <dbReference type="ARBA" id="ARBA00001946"/>
    </source>
</evidence>
<dbReference type="GO" id="GO:0005886">
    <property type="term" value="C:plasma membrane"/>
    <property type="evidence" value="ECO:0007669"/>
    <property type="project" value="TreeGrafter"/>
</dbReference>
<dbReference type="Proteomes" id="UP001050975">
    <property type="component" value="Unassembled WGS sequence"/>
</dbReference>
<dbReference type="InterPro" id="IPR050321">
    <property type="entry name" value="Glycosyltr_2/OpgH_subfam"/>
</dbReference>
<keyword evidence="6 19" id="KW-0808">Transferase</keyword>
<organism evidence="19 20">
    <name type="scientific">Microseira wollei NIES-4236</name>
    <dbReference type="NCBI Taxonomy" id="2530354"/>
    <lineage>
        <taxon>Bacteria</taxon>
        <taxon>Bacillati</taxon>
        <taxon>Cyanobacteriota</taxon>
        <taxon>Cyanophyceae</taxon>
        <taxon>Oscillatoriophycideae</taxon>
        <taxon>Aerosakkonematales</taxon>
        <taxon>Aerosakkonemataceae</taxon>
        <taxon>Microseira</taxon>
    </lineage>
</organism>
<evidence type="ECO:0000256" key="16">
    <source>
        <dbReference type="ARBA" id="ARBA00068721"/>
    </source>
</evidence>
<dbReference type="GO" id="GO:0016758">
    <property type="term" value="F:hexosyltransferase activity"/>
    <property type="evidence" value="ECO:0007669"/>
    <property type="project" value="TreeGrafter"/>
</dbReference>
<keyword evidence="9" id="KW-0460">Magnesium</keyword>
<name>A0AAV3X9W7_9CYAN</name>
<evidence type="ECO:0000256" key="2">
    <source>
        <dbReference type="ARBA" id="ARBA00004141"/>
    </source>
</evidence>
<comment type="catalytic activity">
    <reaction evidence="14">
        <text>a 1,2-diacyl-sn-glycerol + UDP-alpha-D-glucose = a 1,2-diacyl-3-O-(beta-D-glucopyranosyl)-sn-glycerol + UDP + H(+)</text>
        <dbReference type="Rhea" id="RHEA:17285"/>
        <dbReference type="ChEBI" id="CHEBI:15378"/>
        <dbReference type="ChEBI" id="CHEBI:17815"/>
        <dbReference type="ChEBI" id="CHEBI:58223"/>
        <dbReference type="ChEBI" id="CHEBI:58885"/>
        <dbReference type="ChEBI" id="CHEBI:75799"/>
        <dbReference type="EC" id="2.4.1.336"/>
    </reaction>
</comment>
<keyword evidence="12 18" id="KW-0472">Membrane</keyword>
<dbReference type="CDD" id="cd06423">
    <property type="entry name" value="CESA_like"/>
    <property type="match status" value="1"/>
</dbReference>
<evidence type="ECO:0000256" key="10">
    <source>
        <dbReference type="ARBA" id="ARBA00022989"/>
    </source>
</evidence>
<comment type="cofactor">
    <cofactor evidence="1">
        <name>Mg(2+)</name>
        <dbReference type="ChEBI" id="CHEBI:18420"/>
    </cofactor>
</comment>
<evidence type="ECO:0000256" key="3">
    <source>
        <dbReference type="ARBA" id="ARBA00006739"/>
    </source>
</evidence>
<dbReference type="RefSeq" id="WP_226580890.1">
    <property type="nucleotide sequence ID" value="NZ_BLAY01000040.1"/>
</dbReference>
<sequence length="430" mass="49000">MVETSTDRLSNDISGDRDRRVKATLVVLLIWGIVSLLHWQPQTQWFMVGLTAVLSIQTARMLMAKPTSPTIEGDVDLPQVSILVPAKNESAVLIDLVDNLFHLNYPTTHLEIWVIDDGSTDRTPQILSKLQTQFPKLQVHRRESKGGKSGALNSVFPFTQGDIILVCDADAQLPADFLQQIVPLFQQSAIGAVQVRKSISNAELNFLTRCQQMEMNCDAFLQTHRIAVAGITELRGNGMLVRRELLEQCNGWSEDTVTDDLDLTFKLYLIGTKIEFFTLPAIREEGVTTWRNLWHQHCRWAEGGYQRHLDYFPQNFTLGWAKEMDLLLFLILQFILPIGVIPDLIWTIFYSHHAVLFPLQTLLGFLLTVGFMAGINQFQDLRGWRLVWATIQGSLYMVHWIPVMIVVTLRICVKKGRSQWVKTDHYGRSA</sequence>
<feature type="transmembrane region" description="Helical" evidence="18">
    <location>
        <begin position="386"/>
        <end position="409"/>
    </location>
</feature>
<evidence type="ECO:0000256" key="4">
    <source>
        <dbReference type="ARBA" id="ARBA00022516"/>
    </source>
</evidence>
<evidence type="ECO:0000256" key="12">
    <source>
        <dbReference type="ARBA" id="ARBA00023136"/>
    </source>
</evidence>
<dbReference type="EMBL" id="BLAY01000040">
    <property type="protein sequence ID" value="GET38166.1"/>
    <property type="molecule type" value="Genomic_DNA"/>
</dbReference>
<evidence type="ECO:0000256" key="7">
    <source>
        <dbReference type="ARBA" id="ARBA00022692"/>
    </source>
</evidence>
<accession>A0AAV3X9W7</accession>
<dbReference type="EC" id="2.4.1.336" evidence="15"/>
<keyword evidence="20" id="KW-1185">Reference proteome</keyword>
<evidence type="ECO:0000313" key="19">
    <source>
        <dbReference type="EMBL" id="GET38166.1"/>
    </source>
</evidence>
<keyword evidence="13" id="KW-0119">Carbohydrate metabolism</keyword>
<dbReference type="FunFam" id="3.90.550.10:FF:000164">
    <property type="entry name" value="Beta-(1-3)-glucosyl transferase"/>
    <property type="match status" value="1"/>
</dbReference>
<dbReference type="GO" id="GO:0006071">
    <property type="term" value="P:glycerol metabolic process"/>
    <property type="evidence" value="ECO:0007669"/>
    <property type="project" value="UniProtKB-KW"/>
</dbReference>
<comment type="subcellular location">
    <subcellularLocation>
        <location evidence="2">Membrane</location>
        <topology evidence="2">Multi-pass membrane protein</topology>
    </subcellularLocation>
</comment>
<evidence type="ECO:0000256" key="17">
    <source>
        <dbReference type="ARBA" id="ARBA00078564"/>
    </source>
</evidence>